<gene>
    <name evidence="1" type="ORF">QTN89_03555</name>
</gene>
<organism evidence="1 2">
    <name type="scientific">Roseiconus lacunae</name>
    <dbReference type="NCBI Taxonomy" id="2605694"/>
    <lineage>
        <taxon>Bacteria</taxon>
        <taxon>Pseudomonadati</taxon>
        <taxon>Planctomycetota</taxon>
        <taxon>Planctomycetia</taxon>
        <taxon>Pirellulales</taxon>
        <taxon>Pirellulaceae</taxon>
        <taxon>Roseiconus</taxon>
    </lineage>
</organism>
<accession>A0ABT7PDY6</accession>
<evidence type="ECO:0000313" key="1">
    <source>
        <dbReference type="EMBL" id="MDM4014494.1"/>
    </source>
</evidence>
<reference evidence="1 2" key="1">
    <citation type="submission" date="2023-06" db="EMBL/GenBank/DDBJ databases">
        <title>Roseiconus lacunae JC819 isolated from Gulf of Mannar region, Tamil Nadu.</title>
        <authorList>
            <person name="Pk S."/>
            <person name="Ch S."/>
            <person name="Ch V.R."/>
        </authorList>
    </citation>
    <scope>NUCLEOTIDE SEQUENCE [LARGE SCALE GENOMIC DNA]</scope>
    <source>
        <strain evidence="1 2">JC819</strain>
    </source>
</reference>
<comment type="caution">
    <text evidence="1">The sequence shown here is derived from an EMBL/GenBank/DDBJ whole genome shotgun (WGS) entry which is preliminary data.</text>
</comment>
<dbReference type="EMBL" id="JASZZN010000002">
    <property type="protein sequence ID" value="MDM4014494.1"/>
    <property type="molecule type" value="Genomic_DNA"/>
</dbReference>
<dbReference type="RefSeq" id="WP_149498518.1">
    <property type="nucleotide sequence ID" value="NZ_JASZZN010000002.1"/>
</dbReference>
<dbReference type="InterPro" id="IPR010869">
    <property type="entry name" value="DUF1501"/>
</dbReference>
<proteinExistence type="predicted"/>
<keyword evidence="2" id="KW-1185">Reference proteome</keyword>
<dbReference type="Pfam" id="PF07394">
    <property type="entry name" value="DUF1501"/>
    <property type="match status" value="1"/>
</dbReference>
<dbReference type="InterPro" id="IPR017850">
    <property type="entry name" value="Alkaline_phosphatase_core_sf"/>
</dbReference>
<dbReference type="PANTHER" id="PTHR43737">
    <property type="entry name" value="BLL7424 PROTEIN"/>
    <property type="match status" value="1"/>
</dbReference>
<protein>
    <submittedName>
        <fullName evidence="1">DUF1501 domain-containing protein</fullName>
    </submittedName>
</protein>
<evidence type="ECO:0000313" key="2">
    <source>
        <dbReference type="Proteomes" id="UP001239462"/>
    </source>
</evidence>
<sequence>MNLNQTLFQSLPNRREMLQRCGFGIGSLAAATLLAEDSSDPGIQSPLSPRQPHFTPRAKHIIHVFANGGPSQVDTFDPKPALEKLHGKKLSDGKQRNRRTAGVAHASPFKFAKHGECGMEISELFPRLAGHADDLCLIRSMTTDIPNHEQALMMMNCGDMIRTMPSVGSWTLYGLGTENQSLPGYVVMCPGGLPTARAANWRSAFLPGVYQGMHVDTRNEDPTELVDNVQNETLVPKQQRRQLGLIQQLNRVHRASRSADPQLEARIESLELAFRMQGEALDAFDTTGEPEKIQQMYGTGLHGRQMLIARRLVERGVRYVQVYHGAGQPWDSHQNIKGGHQRLASETDQPLAALLSDLKRLDLLDETLVIFGGEMGRTPTVQLPVTAKVGRDHHHRGFSYMLAGGGTKRGYVHGTTEETGLDVVEDEVHVHDFHATLLHLLGFDHERLTYRYAGRDFRLTDVHGKVVQDIIA</sequence>
<dbReference type="Proteomes" id="UP001239462">
    <property type="component" value="Unassembled WGS sequence"/>
</dbReference>
<name>A0ABT7PDY6_9BACT</name>
<dbReference type="PANTHER" id="PTHR43737:SF1">
    <property type="entry name" value="DUF1501 DOMAIN-CONTAINING PROTEIN"/>
    <property type="match status" value="1"/>
</dbReference>
<dbReference type="Gene3D" id="3.40.720.10">
    <property type="entry name" value="Alkaline Phosphatase, subunit A"/>
    <property type="match status" value="1"/>
</dbReference>
<dbReference type="SUPFAM" id="SSF53649">
    <property type="entry name" value="Alkaline phosphatase-like"/>
    <property type="match status" value="1"/>
</dbReference>